<evidence type="ECO:0000313" key="3">
    <source>
        <dbReference type="EMBL" id="PWJ19194.1"/>
    </source>
</evidence>
<feature type="signal peptide" evidence="2">
    <location>
        <begin position="1"/>
        <end position="20"/>
    </location>
</feature>
<dbReference type="NCBIfam" id="TIGR03370">
    <property type="entry name" value="VPLPA-CTERM"/>
    <property type="match status" value="1"/>
</dbReference>
<feature type="transmembrane region" description="Helical" evidence="1">
    <location>
        <begin position="195"/>
        <end position="214"/>
    </location>
</feature>
<dbReference type="InterPro" id="IPR022472">
    <property type="entry name" value="VPLPA-CTERM"/>
</dbReference>
<organism evidence="4 6">
    <name type="scientific">Jannaschia seohaensis</name>
    <dbReference type="NCBI Taxonomy" id="475081"/>
    <lineage>
        <taxon>Bacteria</taxon>
        <taxon>Pseudomonadati</taxon>
        <taxon>Pseudomonadota</taxon>
        <taxon>Alphaproteobacteria</taxon>
        <taxon>Rhodobacterales</taxon>
        <taxon>Roseobacteraceae</taxon>
        <taxon>Jannaschia</taxon>
    </lineage>
</organism>
<evidence type="ECO:0000313" key="6">
    <source>
        <dbReference type="Proteomes" id="UP000251571"/>
    </source>
</evidence>
<dbReference type="EMBL" id="QGDJ01000004">
    <property type="protein sequence ID" value="PWJ19194.1"/>
    <property type="molecule type" value="Genomic_DNA"/>
</dbReference>
<evidence type="ECO:0000256" key="2">
    <source>
        <dbReference type="SAM" id="SignalP"/>
    </source>
</evidence>
<dbReference type="EMBL" id="UETC01000004">
    <property type="protein sequence ID" value="SSA45856.1"/>
    <property type="molecule type" value="Genomic_DNA"/>
</dbReference>
<dbReference type="Proteomes" id="UP000251571">
    <property type="component" value="Unassembled WGS sequence"/>
</dbReference>
<evidence type="ECO:0000313" key="4">
    <source>
        <dbReference type="EMBL" id="SSA45856.1"/>
    </source>
</evidence>
<reference evidence="3 5" key="2">
    <citation type="submission" date="2018-03" db="EMBL/GenBank/DDBJ databases">
        <title>Genomic Encyclopedia of Archaeal and Bacterial Type Strains, Phase II (KMG-II): from individual species to whole genera.</title>
        <authorList>
            <person name="Goeker M."/>
        </authorList>
    </citation>
    <scope>NUCLEOTIDE SEQUENCE [LARGE SCALE GENOMIC DNA]</scope>
    <source>
        <strain evidence="3 5">DSM 25227</strain>
    </source>
</reference>
<dbReference type="AlphaFoldDB" id="A0A2Y9AP43"/>
<keyword evidence="1" id="KW-1133">Transmembrane helix</keyword>
<accession>A0A2Y9AP43</accession>
<keyword evidence="1" id="KW-0812">Transmembrane</keyword>
<protein>
    <submittedName>
        <fullName evidence="3">Putative secreted protein</fullName>
    </submittedName>
    <submittedName>
        <fullName evidence="4">VPLPA-CTERM protein sorting domain-containing protein</fullName>
    </submittedName>
</protein>
<dbReference type="RefSeq" id="WP_109564304.1">
    <property type="nucleotide sequence ID" value="NZ_QGDJ01000004.1"/>
</dbReference>
<reference evidence="4 6" key="1">
    <citation type="submission" date="2016-10" db="EMBL/GenBank/DDBJ databases">
        <authorList>
            <person name="Cai Z."/>
        </authorList>
    </citation>
    <scope>NUCLEOTIDE SEQUENCE [LARGE SCALE GENOMIC DNA]</scope>
    <source>
        <strain evidence="4 6">DSM 25227</strain>
    </source>
</reference>
<evidence type="ECO:0000313" key="5">
    <source>
        <dbReference type="Proteomes" id="UP000245839"/>
    </source>
</evidence>
<keyword evidence="2" id="KW-0732">Signal</keyword>
<dbReference type="Proteomes" id="UP000245839">
    <property type="component" value="Unassembled WGS sequence"/>
</dbReference>
<keyword evidence="1" id="KW-0472">Membrane</keyword>
<proteinExistence type="predicted"/>
<evidence type="ECO:0000256" key="1">
    <source>
        <dbReference type="SAM" id="Phobius"/>
    </source>
</evidence>
<feature type="chain" id="PRO_5044071893" evidence="2">
    <location>
        <begin position="21"/>
        <end position="219"/>
    </location>
</feature>
<sequence>MLLRFAAIVAFVAGSVGAQAATLSLSPTADGSMRVNINGTAINETDPTVTTLRSGATNDGRGFFIFDLSGIAAGSTIGAATFGATFTGTPTNTVSDFALRLDAFGGDGIIDTSDYAATASRFYDVTRPRTEVTAGDRLEVSASLLSQAVQGALTTGFLTVRSSTANFATINFASSENTTYNAPSLSIEFTPPAEVPLPAGGVLLLGALGAAVLLRRRRG</sequence>
<name>A0A2Y9AP43_9RHOB</name>
<keyword evidence="5" id="KW-1185">Reference proteome</keyword>
<gene>
    <name evidence="3" type="ORF">BCF38_104125</name>
    <name evidence="4" type="ORF">SAMN05421539_104125</name>
</gene>